<dbReference type="Proteomes" id="UP000297229">
    <property type="component" value="Unassembled WGS sequence"/>
</dbReference>
<protein>
    <submittedName>
        <fullName evidence="1">Uncharacterized protein</fullName>
    </submittedName>
</protein>
<sequence>MNDSIPSTFLPIIVQHDSELIGSAIRLAAFFPKASRREQSQHLIHRFDGIKIWLTIEEN</sequence>
<dbReference type="EMBL" id="PQXM01001360">
    <property type="protein sequence ID" value="TGO57105.1"/>
    <property type="molecule type" value="Genomic_DNA"/>
</dbReference>
<evidence type="ECO:0000313" key="2">
    <source>
        <dbReference type="Proteomes" id="UP000297229"/>
    </source>
</evidence>
<gene>
    <name evidence="1" type="ORF">BELL_1362g00010</name>
</gene>
<comment type="caution">
    <text evidence="1">The sequence shown here is derived from an EMBL/GenBank/DDBJ whole genome shotgun (WGS) entry which is preliminary data.</text>
</comment>
<keyword evidence="2" id="KW-1185">Reference proteome</keyword>
<name>A0A4Z1I725_9HELO</name>
<evidence type="ECO:0000313" key="1">
    <source>
        <dbReference type="EMBL" id="TGO57105.1"/>
    </source>
</evidence>
<dbReference type="AlphaFoldDB" id="A0A4Z1I725"/>
<reference evidence="1 2" key="1">
    <citation type="submission" date="2017-12" db="EMBL/GenBank/DDBJ databases">
        <title>Comparative genomics of Botrytis spp.</title>
        <authorList>
            <person name="Valero-Jimenez C.A."/>
            <person name="Tapia P."/>
            <person name="Veloso J."/>
            <person name="Silva-Moreno E."/>
            <person name="Staats M."/>
            <person name="Valdes J.H."/>
            <person name="Van Kan J.A.L."/>
        </authorList>
    </citation>
    <scope>NUCLEOTIDE SEQUENCE [LARGE SCALE GENOMIC DNA]</scope>
    <source>
        <strain evidence="1 2">Be9601</strain>
    </source>
</reference>
<organism evidence="1 2">
    <name type="scientific">Botrytis elliptica</name>
    <dbReference type="NCBI Taxonomy" id="278938"/>
    <lineage>
        <taxon>Eukaryota</taxon>
        <taxon>Fungi</taxon>
        <taxon>Dikarya</taxon>
        <taxon>Ascomycota</taxon>
        <taxon>Pezizomycotina</taxon>
        <taxon>Leotiomycetes</taxon>
        <taxon>Helotiales</taxon>
        <taxon>Sclerotiniaceae</taxon>
        <taxon>Botrytis</taxon>
    </lineage>
</organism>
<proteinExistence type="predicted"/>
<accession>A0A4Z1I725</accession>